<dbReference type="Proteomes" id="UP000649617">
    <property type="component" value="Unassembled WGS sequence"/>
</dbReference>
<feature type="transmembrane region" description="Helical" evidence="1">
    <location>
        <begin position="12"/>
        <end position="39"/>
    </location>
</feature>
<proteinExistence type="predicted"/>
<keyword evidence="1" id="KW-0812">Transmembrane</keyword>
<accession>A0A812VTM9</accession>
<evidence type="ECO:0000256" key="1">
    <source>
        <dbReference type="SAM" id="Phobius"/>
    </source>
</evidence>
<sequence>MTLTPLKTPIRDAAMALLAVIFLVMGAAFSIVALEAVWWEGALGSSSGLASVRGDLGLWTFVAHSDILGATFTSKPVYLNATTLCGGSESVVTIQEACSGIQATRALVGAAVAFSSVATLASLFSFGALLNCGGKCDDQLGKRLLLISSGLAITAAGLMIGAMIAGAVAGHGMGLGNFGTLTYAMGPGVYGAIFQIVICLLGAALATSAWNDLNHHHKVLRHMEAGSQV</sequence>
<dbReference type="OrthoDB" id="440599at2759"/>
<name>A0A812VTM9_SYMPI</name>
<feature type="transmembrane region" description="Helical" evidence="1">
    <location>
        <begin position="189"/>
        <end position="213"/>
    </location>
</feature>
<organism evidence="2 3">
    <name type="scientific">Symbiodinium pilosum</name>
    <name type="common">Dinoflagellate</name>
    <dbReference type="NCBI Taxonomy" id="2952"/>
    <lineage>
        <taxon>Eukaryota</taxon>
        <taxon>Sar</taxon>
        <taxon>Alveolata</taxon>
        <taxon>Dinophyceae</taxon>
        <taxon>Suessiales</taxon>
        <taxon>Symbiodiniaceae</taxon>
        <taxon>Symbiodinium</taxon>
    </lineage>
</organism>
<evidence type="ECO:0000313" key="2">
    <source>
        <dbReference type="EMBL" id="CAE7651640.1"/>
    </source>
</evidence>
<keyword evidence="3" id="KW-1185">Reference proteome</keyword>
<evidence type="ECO:0000313" key="3">
    <source>
        <dbReference type="Proteomes" id="UP000649617"/>
    </source>
</evidence>
<protein>
    <recommendedName>
        <fullName evidence="4">Claudin</fullName>
    </recommendedName>
</protein>
<gene>
    <name evidence="2" type="ORF">SPIL2461_LOCUS17411</name>
</gene>
<feature type="transmembrane region" description="Helical" evidence="1">
    <location>
        <begin position="106"/>
        <end position="132"/>
    </location>
</feature>
<comment type="caution">
    <text evidence="2">The sequence shown here is derived from an EMBL/GenBank/DDBJ whole genome shotgun (WGS) entry which is preliminary data.</text>
</comment>
<keyword evidence="1" id="KW-0472">Membrane</keyword>
<dbReference type="EMBL" id="CAJNIZ010043154">
    <property type="protein sequence ID" value="CAE7651640.1"/>
    <property type="molecule type" value="Genomic_DNA"/>
</dbReference>
<dbReference type="AlphaFoldDB" id="A0A812VTM9"/>
<keyword evidence="1" id="KW-1133">Transmembrane helix</keyword>
<feature type="transmembrane region" description="Helical" evidence="1">
    <location>
        <begin position="144"/>
        <end position="169"/>
    </location>
</feature>
<reference evidence="2" key="1">
    <citation type="submission" date="2021-02" db="EMBL/GenBank/DDBJ databases">
        <authorList>
            <person name="Dougan E. K."/>
            <person name="Rhodes N."/>
            <person name="Thang M."/>
            <person name="Chan C."/>
        </authorList>
    </citation>
    <scope>NUCLEOTIDE SEQUENCE</scope>
</reference>
<evidence type="ECO:0008006" key="4">
    <source>
        <dbReference type="Google" id="ProtNLM"/>
    </source>
</evidence>